<dbReference type="AlphaFoldDB" id="A0A395NHY6"/>
<feature type="compositionally biased region" description="Low complexity" evidence="2">
    <location>
        <begin position="23"/>
        <end position="36"/>
    </location>
</feature>
<name>A0A395NHY6_TRIAR</name>
<gene>
    <name evidence="3" type="ORF">TARUN_6585</name>
</gene>
<evidence type="ECO:0008006" key="5">
    <source>
        <dbReference type="Google" id="ProtNLM"/>
    </source>
</evidence>
<accession>A0A395NHY6</accession>
<comment type="caution">
    <text evidence="3">The sequence shown here is derived from an EMBL/GenBank/DDBJ whole genome shotgun (WGS) entry which is preliminary data.</text>
</comment>
<feature type="compositionally biased region" description="Basic residues" evidence="2">
    <location>
        <begin position="155"/>
        <end position="165"/>
    </location>
</feature>
<dbReference type="PANTHER" id="PTHR43591:SF105">
    <property type="entry name" value="METHYLTRANSFERASE DOMAIN-CONTAINING PROTEIN-RELATED"/>
    <property type="match status" value="1"/>
</dbReference>
<dbReference type="GO" id="GO:0008168">
    <property type="term" value="F:methyltransferase activity"/>
    <property type="evidence" value="ECO:0007669"/>
    <property type="project" value="TreeGrafter"/>
</dbReference>
<proteinExistence type="inferred from homology"/>
<dbReference type="Gene3D" id="3.40.50.150">
    <property type="entry name" value="Vaccinia Virus protein VP39"/>
    <property type="match status" value="1"/>
</dbReference>
<evidence type="ECO:0000313" key="3">
    <source>
        <dbReference type="EMBL" id="RFU75650.1"/>
    </source>
</evidence>
<dbReference type="PANTHER" id="PTHR43591">
    <property type="entry name" value="METHYLTRANSFERASE"/>
    <property type="match status" value="1"/>
</dbReference>
<dbReference type="SUPFAM" id="SSF53335">
    <property type="entry name" value="S-adenosyl-L-methionine-dependent methyltransferases"/>
    <property type="match status" value="1"/>
</dbReference>
<dbReference type="Pfam" id="PF13489">
    <property type="entry name" value="Methyltransf_23"/>
    <property type="match status" value="1"/>
</dbReference>
<comment type="similarity">
    <text evidence="1">Belongs to the methyltransferase superfamily. LaeA methyltransferase family.</text>
</comment>
<feature type="region of interest" description="Disordered" evidence="2">
    <location>
        <begin position="153"/>
        <end position="188"/>
    </location>
</feature>
<dbReference type="CDD" id="cd02440">
    <property type="entry name" value="AdoMet_MTases"/>
    <property type="match status" value="1"/>
</dbReference>
<feature type="compositionally biased region" description="Basic and acidic residues" evidence="2">
    <location>
        <begin position="562"/>
        <end position="582"/>
    </location>
</feature>
<feature type="region of interest" description="Disordered" evidence="2">
    <location>
        <begin position="560"/>
        <end position="591"/>
    </location>
</feature>
<dbReference type="STRING" id="490622.A0A395NHY6"/>
<protein>
    <recommendedName>
        <fullName evidence="5">Methyltransferase</fullName>
    </recommendedName>
</protein>
<reference evidence="3 4" key="1">
    <citation type="journal article" date="2018" name="PLoS Pathog.">
        <title>Evolution of structural diversity of trichothecenes, a family of toxins produced by plant pathogenic and entomopathogenic fungi.</title>
        <authorList>
            <person name="Proctor R.H."/>
            <person name="McCormick S.P."/>
            <person name="Kim H.S."/>
            <person name="Cardoza R.E."/>
            <person name="Stanley A.M."/>
            <person name="Lindo L."/>
            <person name="Kelly A."/>
            <person name="Brown D.W."/>
            <person name="Lee T."/>
            <person name="Vaughan M.M."/>
            <person name="Alexander N.J."/>
            <person name="Busman M."/>
            <person name="Gutierrez S."/>
        </authorList>
    </citation>
    <scope>NUCLEOTIDE SEQUENCE [LARGE SCALE GENOMIC DNA]</scope>
    <source>
        <strain evidence="3 4">IBT 40837</strain>
    </source>
</reference>
<dbReference type="OrthoDB" id="2013972at2759"/>
<evidence type="ECO:0000313" key="4">
    <source>
        <dbReference type="Proteomes" id="UP000266272"/>
    </source>
</evidence>
<evidence type="ECO:0000256" key="1">
    <source>
        <dbReference type="ARBA" id="ARBA00038158"/>
    </source>
</evidence>
<keyword evidence="4" id="KW-1185">Reference proteome</keyword>
<sequence>MTRAAPLAFADHSRGRHQGHGRPGLPRAAAARQANGSPGGSLASGLVPWKRPSVAGSGPSQPAEPAEPTVNPQCWILHREPICRPTQEIDRPPASEVLCFSPRAPFDSLCFVHTLLTFASSPLRYGLCKHIRINHALTFCLTSTLTHVTYNTHMAPKKRKGRRGARQPVPQRASSHDPYTSHNVHTTSDGYPVIMTNLVGAEEEGHGMGGGDTIIGRMEDFEDEDEFEVASLYPASQLPRGAMSTYRSGGGHFVTGDSRAMTSDLYCREYYMPNDELEQLRLTLLHQVFLHILDGELTLAPLEEPPTHVLDVGTGTGEWAIRMAEMYPECEVVGTDISAIAETESVPVNVFFEIEDAEDWDRPPDHYDMVHMRWLSGSFRDWCFIYDCAYYSLKPGGWIEVLDFDGFDGIDVCVEHFPPDSAIRALFRDIHAAAELAGRKLNMAHLNAPDFMDAGFVDIRVMEYSLPVIFGEPSVDKIWLMALIDGIEAMALRLLTEYMGWDAEECKAVCEQVARELANLTRNPVAAKNLVTKLRLVVARKPLQAPRSNAAWPAEEPLCLRPRRDGEAPGSEARLDEGRRSCDNVVEPHTT</sequence>
<feature type="region of interest" description="Disordered" evidence="2">
    <location>
        <begin position="1"/>
        <end position="69"/>
    </location>
</feature>
<organism evidence="3 4">
    <name type="scientific">Trichoderma arundinaceum</name>
    <dbReference type="NCBI Taxonomy" id="490622"/>
    <lineage>
        <taxon>Eukaryota</taxon>
        <taxon>Fungi</taxon>
        <taxon>Dikarya</taxon>
        <taxon>Ascomycota</taxon>
        <taxon>Pezizomycotina</taxon>
        <taxon>Sordariomycetes</taxon>
        <taxon>Hypocreomycetidae</taxon>
        <taxon>Hypocreales</taxon>
        <taxon>Hypocreaceae</taxon>
        <taxon>Trichoderma</taxon>
    </lineage>
</organism>
<dbReference type="Proteomes" id="UP000266272">
    <property type="component" value="Unassembled WGS sequence"/>
</dbReference>
<dbReference type="EMBL" id="PXOA01000417">
    <property type="protein sequence ID" value="RFU75650.1"/>
    <property type="molecule type" value="Genomic_DNA"/>
</dbReference>
<feature type="compositionally biased region" description="Polar residues" evidence="2">
    <location>
        <begin position="177"/>
        <end position="188"/>
    </location>
</feature>
<dbReference type="InterPro" id="IPR029063">
    <property type="entry name" value="SAM-dependent_MTases_sf"/>
</dbReference>
<evidence type="ECO:0000256" key="2">
    <source>
        <dbReference type="SAM" id="MobiDB-lite"/>
    </source>
</evidence>